<gene>
    <name evidence="2" type="ORF">LSINAPIS_LOCUS10090</name>
</gene>
<dbReference type="PANTHER" id="PTHR37686:SF1">
    <property type="entry name" value="LD36006P"/>
    <property type="match status" value="1"/>
</dbReference>
<proteinExistence type="predicted"/>
<evidence type="ECO:0000313" key="2">
    <source>
        <dbReference type="EMBL" id="VVC99160.1"/>
    </source>
</evidence>
<feature type="transmembrane region" description="Helical" evidence="1">
    <location>
        <begin position="482"/>
        <end position="515"/>
    </location>
</feature>
<evidence type="ECO:0000313" key="3">
    <source>
        <dbReference type="Proteomes" id="UP000324832"/>
    </source>
</evidence>
<keyword evidence="1" id="KW-0812">Transmembrane</keyword>
<name>A0A5E4QNB7_9NEOP</name>
<dbReference type="Pfam" id="PF25228">
    <property type="entry name" value="Lips"/>
    <property type="match status" value="3"/>
</dbReference>
<feature type="transmembrane region" description="Helical" evidence="1">
    <location>
        <begin position="557"/>
        <end position="576"/>
    </location>
</feature>
<dbReference type="AlphaFoldDB" id="A0A5E4QNB7"/>
<feature type="transmembrane region" description="Helical" evidence="1">
    <location>
        <begin position="521"/>
        <end position="545"/>
    </location>
</feature>
<keyword evidence="1" id="KW-0472">Membrane</keyword>
<organism evidence="2 3">
    <name type="scientific">Leptidea sinapis</name>
    <dbReference type="NCBI Taxonomy" id="189913"/>
    <lineage>
        <taxon>Eukaryota</taxon>
        <taxon>Metazoa</taxon>
        <taxon>Ecdysozoa</taxon>
        <taxon>Arthropoda</taxon>
        <taxon>Hexapoda</taxon>
        <taxon>Insecta</taxon>
        <taxon>Pterygota</taxon>
        <taxon>Neoptera</taxon>
        <taxon>Endopterygota</taxon>
        <taxon>Lepidoptera</taxon>
        <taxon>Glossata</taxon>
        <taxon>Ditrysia</taxon>
        <taxon>Papilionoidea</taxon>
        <taxon>Pieridae</taxon>
        <taxon>Dismorphiinae</taxon>
        <taxon>Leptidea</taxon>
    </lineage>
</organism>
<dbReference type="EMBL" id="FZQP02004000">
    <property type="protein sequence ID" value="VVC99160.1"/>
    <property type="molecule type" value="Genomic_DNA"/>
</dbReference>
<sequence>MSGDCDRASRPNSLLLEIPAPEKEPLRFDVNLVGAPPEVEQLVNNIKQVAEDFLYHWKTFPIVLPQSKFTGAGNHPADIIITPPCDELDAAALDAGLEPHPLSPKQLHSIKEKGLLKDKFNPKRLNAKQLESIRQWGLTCGVWRAGCSEVASEPARSCTSTWLAPQPCSWWWHATACCKFDETNVDKRLSHNSLSTVVCRCYKFLIMMPFQPEDREDIATLAAWVTRAMRRAAAEKIDARESSRTVPRVDLRLYRRDILRRAAASLQAIVERESRGWFLHFREKHAAHLASQKVPMKDIEEEVSAAAMREYVSRVCRGVTSCGALQELGPHVPALLADQLRAAAILHRSEEGVRRKLDAGLATAEARLRTSHPILSRSHAWRKERLNETARELRAAQTPTCEFKWATRIWLPRNWVVVRHFRGKSERIPTVISSRATNIVTPRSDPSQPVFLVHREKIRTTTTRWPGWRLLGKGLSRQANRIWNYGIVGGLGSVGLLLLFPVVVLMVSGLCLVVAASVPLWMPLVALSAHVVSALLWFVLFEVLLWRIGLLGIVQPVVAVAVALVLCPLSALILLVETIMLESNADRLSVTTESDSPVPLESDLCADILRSLEDAPDCDDRRAKCKICIYFVYIELSDLHFIIYVMFDHYFCGILERHFKMPCMYVKNCFKIKY</sequence>
<protein>
    <submittedName>
        <fullName evidence="2">Uncharacterized protein</fullName>
    </submittedName>
</protein>
<keyword evidence="1" id="KW-1133">Transmembrane helix</keyword>
<dbReference type="InterPro" id="IPR057435">
    <property type="entry name" value="Lips"/>
</dbReference>
<keyword evidence="3" id="KW-1185">Reference proteome</keyword>
<dbReference type="PANTHER" id="PTHR37686">
    <property type="entry name" value="LD36006P"/>
    <property type="match status" value="1"/>
</dbReference>
<evidence type="ECO:0000256" key="1">
    <source>
        <dbReference type="SAM" id="Phobius"/>
    </source>
</evidence>
<dbReference type="Proteomes" id="UP000324832">
    <property type="component" value="Unassembled WGS sequence"/>
</dbReference>
<accession>A0A5E4QNB7</accession>
<reference evidence="2 3" key="1">
    <citation type="submission" date="2017-07" db="EMBL/GenBank/DDBJ databases">
        <authorList>
            <person name="Talla V."/>
            <person name="Backstrom N."/>
        </authorList>
    </citation>
    <scope>NUCLEOTIDE SEQUENCE [LARGE SCALE GENOMIC DNA]</scope>
</reference>